<accession>A0AAV7T299</accession>
<name>A0AAV7T299_PLEWA</name>
<gene>
    <name evidence="2" type="ORF">NDU88_002338</name>
</gene>
<keyword evidence="3" id="KW-1185">Reference proteome</keyword>
<feature type="region of interest" description="Disordered" evidence="1">
    <location>
        <begin position="62"/>
        <end position="100"/>
    </location>
</feature>
<feature type="compositionally biased region" description="Polar residues" evidence="1">
    <location>
        <begin position="187"/>
        <end position="196"/>
    </location>
</feature>
<evidence type="ECO:0000313" key="3">
    <source>
        <dbReference type="Proteomes" id="UP001066276"/>
    </source>
</evidence>
<dbReference type="Proteomes" id="UP001066276">
    <property type="component" value="Chromosome 4_1"/>
</dbReference>
<sequence>MSFTRDLLHAIRGESQQIIVCHCDGVLTFPAHNSSLGQSDPYPGGTFEGFPDLHVKPDIRSRRFENPENTQGEGEDDSEWRVKRTPSLKIKDNEESGKTRGVWAAPLTGEENAEICGVPMPQLSGGESALDRGVPVPQLTGGESDVDRGVPAPQPTGGESAVDRGVPAPQQTEEESSDEVGEEKQPQRQVGGSSHNVVKMDNGCIWN</sequence>
<dbReference type="AlphaFoldDB" id="A0AAV7T299"/>
<evidence type="ECO:0000256" key="1">
    <source>
        <dbReference type="SAM" id="MobiDB-lite"/>
    </source>
</evidence>
<organism evidence="2 3">
    <name type="scientific">Pleurodeles waltl</name>
    <name type="common">Iberian ribbed newt</name>
    <dbReference type="NCBI Taxonomy" id="8319"/>
    <lineage>
        <taxon>Eukaryota</taxon>
        <taxon>Metazoa</taxon>
        <taxon>Chordata</taxon>
        <taxon>Craniata</taxon>
        <taxon>Vertebrata</taxon>
        <taxon>Euteleostomi</taxon>
        <taxon>Amphibia</taxon>
        <taxon>Batrachia</taxon>
        <taxon>Caudata</taxon>
        <taxon>Salamandroidea</taxon>
        <taxon>Salamandridae</taxon>
        <taxon>Pleurodelinae</taxon>
        <taxon>Pleurodeles</taxon>
    </lineage>
</organism>
<protein>
    <submittedName>
        <fullName evidence="2">Uncharacterized protein</fullName>
    </submittedName>
</protein>
<dbReference type="EMBL" id="JANPWB010000007">
    <property type="protein sequence ID" value="KAJ1170461.1"/>
    <property type="molecule type" value="Genomic_DNA"/>
</dbReference>
<feature type="compositionally biased region" description="Acidic residues" evidence="1">
    <location>
        <begin position="172"/>
        <end position="181"/>
    </location>
</feature>
<feature type="region of interest" description="Disordered" evidence="1">
    <location>
        <begin position="117"/>
        <end position="207"/>
    </location>
</feature>
<proteinExistence type="predicted"/>
<comment type="caution">
    <text evidence="2">The sequence shown here is derived from an EMBL/GenBank/DDBJ whole genome shotgun (WGS) entry which is preliminary data.</text>
</comment>
<reference evidence="2" key="1">
    <citation type="journal article" date="2022" name="bioRxiv">
        <title>Sequencing and chromosome-scale assembly of the giantPleurodeles waltlgenome.</title>
        <authorList>
            <person name="Brown T."/>
            <person name="Elewa A."/>
            <person name="Iarovenko S."/>
            <person name="Subramanian E."/>
            <person name="Araus A.J."/>
            <person name="Petzold A."/>
            <person name="Susuki M."/>
            <person name="Suzuki K.-i.T."/>
            <person name="Hayashi T."/>
            <person name="Toyoda A."/>
            <person name="Oliveira C."/>
            <person name="Osipova E."/>
            <person name="Leigh N.D."/>
            <person name="Simon A."/>
            <person name="Yun M.H."/>
        </authorList>
    </citation>
    <scope>NUCLEOTIDE SEQUENCE</scope>
    <source>
        <strain evidence="2">20211129_DDA</strain>
        <tissue evidence="2">Liver</tissue>
    </source>
</reference>
<evidence type="ECO:0000313" key="2">
    <source>
        <dbReference type="EMBL" id="KAJ1170461.1"/>
    </source>
</evidence>
<feature type="compositionally biased region" description="Basic and acidic residues" evidence="1">
    <location>
        <begin position="89"/>
        <end position="98"/>
    </location>
</feature>